<reference evidence="1" key="1">
    <citation type="journal article" date="2015" name="ISME J.">
        <title>Draft Genome Sequence of Streptomyces incarnatus NRRL8089, which Produces the Nucleoside Antibiotic Sinefungin.</title>
        <authorList>
            <person name="Oshima K."/>
            <person name="Hattori M."/>
            <person name="Shimizu H."/>
            <person name="Fukuda K."/>
            <person name="Nemoto M."/>
            <person name="Inagaki K."/>
            <person name="Tamura T."/>
        </authorList>
    </citation>
    <scope>NUCLEOTIDE SEQUENCE</scope>
    <source>
        <strain evidence="1">FACHB-1375</strain>
    </source>
</reference>
<dbReference type="SUPFAM" id="SSF57783">
    <property type="entry name" value="Zinc beta-ribbon"/>
    <property type="match status" value="1"/>
</dbReference>
<protein>
    <submittedName>
        <fullName evidence="1">Uncharacterized protein</fullName>
    </submittedName>
</protein>
<dbReference type="GO" id="GO:0003677">
    <property type="term" value="F:DNA binding"/>
    <property type="evidence" value="ECO:0007669"/>
    <property type="project" value="InterPro"/>
</dbReference>
<dbReference type="GO" id="GO:0008270">
    <property type="term" value="F:zinc ion binding"/>
    <property type="evidence" value="ECO:0007669"/>
    <property type="project" value="InterPro"/>
</dbReference>
<evidence type="ECO:0000313" key="1">
    <source>
        <dbReference type="EMBL" id="MBD2180824.1"/>
    </source>
</evidence>
<keyword evidence="2" id="KW-1185">Reference proteome</keyword>
<feature type="non-terminal residue" evidence="1">
    <location>
        <position position="140"/>
    </location>
</feature>
<dbReference type="AlphaFoldDB" id="A0A926VE61"/>
<dbReference type="Proteomes" id="UP000641646">
    <property type="component" value="Unassembled WGS sequence"/>
</dbReference>
<reference evidence="1" key="2">
    <citation type="submission" date="2020-08" db="EMBL/GenBank/DDBJ databases">
        <authorList>
            <person name="Chen M."/>
            <person name="Teng W."/>
            <person name="Zhao L."/>
            <person name="Hu C."/>
            <person name="Zhou Y."/>
            <person name="Han B."/>
            <person name="Song L."/>
            <person name="Shu W."/>
        </authorList>
    </citation>
    <scope>NUCLEOTIDE SEQUENCE</scope>
    <source>
        <strain evidence="1">FACHB-1375</strain>
    </source>
</reference>
<gene>
    <name evidence="1" type="ORF">H6G03_06865</name>
</gene>
<name>A0A926VE61_9CYAN</name>
<accession>A0A926VE61</accession>
<organism evidence="1 2">
    <name type="scientific">Aerosakkonema funiforme FACHB-1375</name>
    <dbReference type="NCBI Taxonomy" id="2949571"/>
    <lineage>
        <taxon>Bacteria</taxon>
        <taxon>Bacillati</taxon>
        <taxon>Cyanobacteriota</taxon>
        <taxon>Cyanophyceae</taxon>
        <taxon>Oscillatoriophycideae</taxon>
        <taxon>Aerosakkonematales</taxon>
        <taxon>Aerosakkonemataceae</taxon>
        <taxon>Aerosakkonema</taxon>
    </lineage>
</organism>
<dbReference type="Gene3D" id="3.90.580.10">
    <property type="entry name" value="Zinc finger, CHC2-type domain"/>
    <property type="match status" value="1"/>
</dbReference>
<dbReference type="InterPro" id="IPR036977">
    <property type="entry name" value="DNA_primase_Znf_CHC2"/>
</dbReference>
<dbReference type="GO" id="GO:0006260">
    <property type="term" value="P:DNA replication"/>
    <property type="evidence" value="ECO:0007669"/>
    <property type="project" value="InterPro"/>
</dbReference>
<dbReference type="EMBL" id="JACJPW010000013">
    <property type="protein sequence ID" value="MBD2180824.1"/>
    <property type="molecule type" value="Genomic_DNA"/>
</dbReference>
<evidence type="ECO:0000313" key="2">
    <source>
        <dbReference type="Proteomes" id="UP000641646"/>
    </source>
</evidence>
<proteinExistence type="predicted"/>
<comment type="caution">
    <text evidence="1">The sequence shown here is derived from an EMBL/GenBank/DDBJ whole genome shotgun (WGS) entry which is preliminary data.</text>
</comment>
<sequence length="140" mass="16284">MPGTQAGTSTLRDHWEKEVLPKLTPEMVYTDPNHRFQISADRWRGGSPFRESKSGTSFAVWPDTLRFYDSGMGFAGDPISYIHSLKMGHWEYPKGADWVEALRELSRRAGVEHLFPERNYSKQHIERAQKWEERRGIFAT</sequence>